<dbReference type="InterPro" id="IPR036390">
    <property type="entry name" value="WH_DNA-bd_sf"/>
</dbReference>
<comment type="caution">
    <text evidence="1">The sequence shown here is derived from an EMBL/GenBank/DDBJ whole genome shotgun (WGS) entry which is preliminary data.</text>
</comment>
<dbReference type="EMBL" id="MKQR01000002">
    <property type="protein sequence ID" value="OLR95523.1"/>
    <property type="molecule type" value="Genomic_DNA"/>
</dbReference>
<dbReference type="AlphaFoldDB" id="A0A1Q9LU37"/>
<dbReference type="STRING" id="1193682.BJP25_07000"/>
<evidence type="ECO:0000313" key="2">
    <source>
        <dbReference type="Proteomes" id="UP000186040"/>
    </source>
</evidence>
<proteinExistence type="predicted"/>
<sequence length="324" mass="35098">MSPRSSPDSHADLILDLFDAVGPKHILKHTVRFAAALRAAGGGGTLVIVAPWLSPRTRELLEVEGISYLDLTGNIRLSVPVPAVHVRWQGADKAPEHLRSAEHTVTLAGPRAGRIVRALVDFPPPLRPSAIATLADVSLPWVSKVLSKLDSQMLVERVGREVVRVDWQGLLRERAGTYDLLRHNPAVGFVAPDGPGGVLERVRRVHGQGLIAITGPWAARRISPLSSGGQLMLYVECGPHTPDEWATRLGMVRVDEGADVLVLRAHDQVVFRETRDVEGVPHVALPQLVLDSLAGPGRMPADGEAVLAWMAENEAVWRRGTPTD</sequence>
<dbReference type="SUPFAM" id="SSF46785">
    <property type="entry name" value="Winged helix' DNA-binding domain"/>
    <property type="match status" value="1"/>
</dbReference>
<dbReference type="Proteomes" id="UP000186040">
    <property type="component" value="Unassembled WGS sequence"/>
</dbReference>
<protein>
    <recommendedName>
        <fullName evidence="3">HTH crp-type domain-containing protein</fullName>
    </recommendedName>
</protein>
<name>A0A1Q9LU37_9PSEU</name>
<evidence type="ECO:0008006" key="3">
    <source>
        <dbReference type="Google" id="ProtNLM"/>
    </source>
</evidence>
<gene>
    <name evidence="1" type="ORF">BJP25_07000</name>
</gene>
<accession>A0A1Q9LU37</accession>
<organism evidence="1 2">
    <name type="scientific">Actinokineospora bangkokensis</name>
    <dbReference type="NCBI Taxonomy" id="1193682"/>
    <lineage>
        <taxon>Bacteria</taxon>
        <taxon>Bacillati</taxon>
        <taxon>Actinomycetota</taxon>
        <taxon>Actinomycetes</taxon>
        <taxon>Pseudonocardiales</taxon>
        <taxon>Pseudonocardiaceae</taxon>
        <taxon>Actinokineospora</taxon>
    </lineage>
</organism>
<keyword evidence="2" id="KW-1185">Reference proteome</keyword>
<evidence type="ECO:0000313" key="1">
    <source>
        <dbReference type="EMBL" id="OLR95523.1"/>
    </source>
</evidence>
<reference evidence="1 2" key="1">
    <citation type="submission" date="2016-10" db="EMBL/GenBank/DDBJ databases">
        <title>The Draft Genome Sequence of Actinokineospora bangkokensis 44EHWT reveals the biosynthetic pathway of antifungal compounds Thailandins with unusual extender unit butylmalonyl-CoA.</title>
        <authorList>
            <person name="Greule A."/>
            <person name="Intra B."/>
            <person name="Flemming S."/>
            <person name="Rommel M.G."/>
            <person name="Panbangred W."/>
            <person name="Bechthold A."/>
        </authorList>
    </citation>
    <scope>NUCLEOTIDE SEQUENCE [LARGE SCALE GENOMIC DNA]</scope>
    <source>
        <strain evidence="1 2">44EHW</strain>
    </source>
</reference>